<comment type="caution">
    <text evidence="2">The sequence shown here is derived from an EMBL/GenBank/DDBJ whole genome shotgun (WGS) entry which is preliminary data.</text>
</comment>
<accession>A0A396RVK2</accession>
<evidence type="ECO:0000259" key="1">
    <source>
        <dbReference type="Pfam" id="PF00248"/>
    </source>
</evidence>
<dbReference type="GO" id="GO:0005829">
    <property type="term" value="C:cytosol"/>
    <property type="evidence" value="ECO:0007669"/>
    <property type="project" value="TreeGrafter"/>
</dbReference>
<evidence type="ECO:0000313" key="3">
    <source>
        <dbReference type="Proteomes" id="UP000266693"/>
    </source>
</evidence>
<gene>
    <name evidence="2" type="ORF">D1610_01990</name>
</gene>
<feature type="domain" description="NADP-dependent oxidoreductase" evidence="1">
    <location>
        <begin position="1"/>
        <end position="299"/>
    </location>
</feature>
<dbReference type="InterPro" id="IPR020471">
    <property type="entry name" value="AKR"/>
</dbReference>
<reference evidence="2 3" key="1">
    <citation type="submission" date="2018-08" db="EMBL/GenBank/DDBJ databases">
        <title>The multiple taxonomic identification of Sphingomonas gilva.</title>
        <authorList>
            <person name="Zhu D."/>
            <person name="Zheng S."/>
        </authorList>
    </citation>
    <scope>NUCLEOTIDE SEQUENCE [LARGE SCALE GENOMIC DNA]</scope>
    <source>
        <strain evidence="2 3">ZDH117</strain>
    </source>
</reference>
<dbReference type="EMBL" id="QWLV01000001">
    <property type="protein sequence ID" value="RHW19432.1"/>
    <property type="molecule type" value="Genomic_DNA"/>
</dbReference>
<evidence type="ECO:0000313" key="2">
    <source>
        <dbReference type="EMBL" id="RHW19432.1"/>
    </source>
</evidence>
<dbReference type="Proteomes" id="UP000266693">
    <property type="component" value="Unassembled WGS sequence"/>
</dbReference>
<dbReference type="InterPro" id="IPR023210">
    <property type="entry name" value="NADP_OxRdtase_dom"/>
</dbReference>
<dbReference type="OrthoDB" id="9768851at2"/>
<keyword evidence="3" id="KW-1185">Reference proteome</keyword>
<dbReference type="InterPro" id="IPR036812">
    <property type="entry name" value="NAD(P)_OxRdtase_dom_sf"/>
</dbReference>
<dbReference type="PANTHER" id="PTHR42686:SF1">
    <property type="entry name" value="GH17980P-RELATED"/>
    <property type="match status" value="1"/>
</dbReference>
<protein>
    <submittedName>
        <fullName evidence="2">Aldo/keto reductase</fullName>
    </submittedName>
</protein>
<dbReference type="GO" id="GO:0016491">
    <property type="term" value="F:oxidoreductase activity"/>
    <property type="evidence" value="ECO:0007669"/>
    <property type="project" value="InterPro"/>
</dbReference>
<dbReference type="Pfam" id="PF00248">
    <property type="entry name" value="Aldo_ket_red"/>
    <property type="match status" value="1"/>
</dbReference>
<dbReference type="SUPFAM" id="SSF51430">
    <property type="entry name" value="NAD(P)-linked oxidoreductase"/>
    <property type="match status" value="1"/>
</dbReference>
<proteinExistence type="predicted"/>
<dbReference type="PANTHER" id="PTHR42686">
    <property type="entry name" value="GH17980P-RELATED"/>
    <property type="match status" value="1"/>
</dbReference>
<organism evidence="2 3">
    <name type="scientific">Sphingomonas gilva</name>
    <dbReference type="NCBI Taxonomy" id="2305907"/>
    <lineage>
        <taxon>Bacteria</taxon>
        <taxon>Pseudomonadati</taxon>
        <taxon>Pseudomonadota</taxon>
        <taxon>Alphaproteobacteria</taxon>
        <taxon>Sphingomonadales</taxon>
        <taxon>Sphingomonadaceae</taxon>
        <taxon>Sphingomonas</taxon>
    </lineage>
</organism>
<sequence>MGTAGIGNLYAPVSNAVAEATVAAAWEGGVRLFDTAPYYGFGLAERRLGAALSVVDPDQTAIISTKVGRVLDPDPAPARERHGFVNGDRFAPRFDYSRDAVLRSHEASLERLRRDRVNILLAHDLGALTHGAQADAQMRAFLDDGYRTMVELKDAGAVDAIGIGANEVAVCEYLVDRVDLDVVMIAGRYTLLDCEAGERLLPLCLERGVRVIAAAPYNSGILAQPIEADAPRRYDYIAAPAGMLRRAAAIGAVCARFGVELPTAALHFAHRDAAVASVVAGMVGRDEVAAHLGRAAADVPDALWQALAEEAMAA</sequence>
<dbReference type="AlphaFoldDB" id="A0A396RVK2"/>
<dbReference type="Gene3D" id="3.20.20.100">
    <property type="entry name" value="NADP-dependent oxidoreductase domain"/>
    <property type="match status" value="1"/>
</dbReference>
<name>A0A396RVK2_9SPHN</name>